<reference evidence="2" key="1">
    <citation type="submission" date="2022-01" db="EMBL/GenBank/DDBJ databases">
        <authorList>
            <person name="King R."/>
        </authorList>
    </citation>
    <scope>NUCLEOTIDE SEQUENCE</scope>
</reference>
<evidence type="ECO:0000313" key="2">
    <source>
        <dbReference type="EMBL" id="CAG9761157.1"/>
    </source>
</evidence>
<evidence type="ECO:0000313" key="3">
    <source>
        <dbReference type="Proteomes" id="UP001152799"/>
    </source>
</evidence>
<dbReference type="OrthoDB" id="6256972at2759"/>
<sequence length="482" mass="58370">MLDFPHELLSCGHFILEAKRVILNEQLDKIANMTLSDDHTPQHTDGMLCGYPEIANEAEPEILSEVDDFMKDDTDIQFESHPNNSHPNLELNKIETAEKLDDFITNLKSHQHESRKKSSIIIKKTLIKNYENSESFKNRFKSQKAIIDLQRSKIDEQTKIINELKLGIIREDLIKSIENTKINIREIFSNCSGKLLAQAPMIQAVEERKKMMITSQKVPKTYQKMHQRAIERANYREIILERKRLIEETRQKLLEEAIEKKKVLEEEERKRNLEIISEQRKKERHLQKMRREKTQEYERKFLLATNFHKKLLMQQSFKKVLINFLKSKENHSLATEYYRRKQKYRIFKTWWGHVEAKYKIKEDTADAHCEFRILKRAFEKFKEFKLDCKLEMQVAEDYYDMWLTIHTFNRWHRYACKQIMLERNKIEIAKKHYIRRLLFQFFFQWRTLPAVLQLEKAKNEKKRKWREKVWEILPDYHPPEDV</sequence>
<keyword evidence="3" id="KW-1185">Reference proteome</keyword>
<feature type="coiled-coil region" evidence="1">
    <location>
        <begin position="246"/>
        <end position="274"/>
    </location>
</feature>
<dbReference type="PANTHER" id="PTHR22028">
    <property type="entry name" value="SFI1 SPINDLE BODY DOMAIN-CONTAINING PROTEIN-RELATED"/>
    <property type="match status" value="1"/>
</dbReference>
<evidence type="ECO:0008006" key="4">
    <source>
        <dbReference type="Google" id="ProtNLM"/>
    </source>
</evidence>
<keyword evidence="1" id="KW-0175">Coiled coil</keyword>
<dbReference type="InterPro" id="IPR052270">
    <property type="entry name" value="CACF_protein"/>
</dbReference>
<dbReference type="PANTHER" id="PTHR22028:SF5">
    <property type="entry name" value="COILED-COIL DOMAIN-CONTAINING PROTEIN 191"/>
    <property type="match status" value="1"/>
</dbReference>
<proteinExistence type="predicted"/>
<dbReference type="AlphaFoldDB" id="A0A9N9MDY5"/>
<accession>A0A9N9MDY5</accession>
<protein>
    <recommendedName>
        <fullName evidence="4">Coiled-coil domain containing 191</fullName>
    </recommendedName>
</protein>
<evidence type="ECO:0000256" key="1">
    <source>
        <dbReference type="SAM" id="Coils"/>
    </source>
</evidence>
<organism evidence="2 3">
    <name type="scientific">Ceutorhynchus assimilis</name>
    <name type="common">cabbage seed weevil</name>
    <dbReference type="NCBI Taxonomy" id="467358"/>
    <lineage>
        <taxon>Eukaryota</taxon>
        <taxon>Metazoa</taxon>
        <taxon>Ecdysozoa</taxon>
        <taxon>Arthropoda</taxon>
        <taxon>Hexapoda</taxon>
        <taxon>Insecta</taxon>
        <taxon>Pterygota</taxon>
        <taxon>Neoptera</taxon>
        <taxon>Endopterygota</taxon>
        <taxon>Coleoptera</taxon>
        <taxon>Polyphaga</taxon>
        <taxon>Cucujiformia</taxon>
        <taxon>Curculionidae</taxon>
        <taxon>Ceutorhynchinae</taxon>
        <taxon>Ceutorhynchus</taxon>
    </lineage>
</organism>
<gene>
    <name evidence="2" type="ORF">CEUTPL_LOCUS1866</name>
</gene>
<dbReference type="EMBL" id="OU892277">
    <property type="protein sequence ID" value="CAG9761157.1"/>
    <property type="molecule type" value="Genomic_DNA"/>
</dbReference>
<dbReference type="Proteomes" id="UP001152799">
    <property type="component" value="Chromosome 1"/>
</dbReference>
<name>A0A9N9MDY5_9CUCU</name>